<organism evidence="1 2">
    <name type="scientific">Cyclotella cryptica</name>
    <dbReference type="NCBI Taxonomy" id="29204"/>
    <lineage>
        <taxon>Eukaryota</taxon>
        <taxon>Sar</taxon>
        <taxon>Stramenopiles</taxon>
        <taxon>Ochrophyta</taxon>
        <taxon>Bacillariophyta</taxon>
        <taxon>Coscinodiscophyceae</taxon>
        <taxon>Thalassiosirophycidae</taxon>
        <taxon>Stephanodiscales</taxon>
        <taxon>Stephanodiscaceae</taxon>
        <taxon>Cyclotella</taxon>
    </lineage>
</organism>
<dbReference type="AlphaFoldDB" id="A0ABD3PFQ3"/>
<name>A0ABD3PFQ3_9STRA</name>
<keyword evidence="2" id="KW-1185">Reference proteome</keyword>
<reference evidence="1 2" key="1">
    <citation type="journal article" date="2020" name="G3 (Bethesda)">
        <title>Improved Reference Genome for Cyclotella cryptica CCMP332, a Model for Cell Wall Morphogenesis, Salinity Adaptation, and Lipid Production in Diatoms (Bacillariophyta).</title>
        <authorList>
            <person name="Roberts W.R."/>
            <person name="Downey K.M."/>
            <person name="Ruck E.C."/>
            <person name="Traller J.C."/>
            <person name="Alverson A.J."/>
        </authorList>
    </citation>
    <scope>NUCLEOTIDE SEQUENCE [LARGE SCALE GENOMIC DNA]</scope>
    <source>
        <strain evidence="1 2">CCMP332</strain>
    </source>
</reference>
<evidence type="ECO:0000313" key="1">
    <source>
        <dbReference type="EMBL" id="KAL3786512.1"/>
    </source>
</evidence>
<evidence type="ECO:0000313" key="2">
    <source>
        <dbReference type="Proteomes" id="UP001516023"/>
    </source>
</evidence>
<comment type="caution">
    <text evidence="1">The sequence shown here is derived from an EMBL/GenBank/DDBJ whole genome shotgun (WGS) entry which is preliminary data.</text>
</comment>
<protein>
    <submittedName>
        <fullName evidence="1">Uncharacterized protein</fullName>
    </submittedName>
</protein>
<dbReference type="Proteomes" id="UP001516023">
    <property type="component" value="Unassembled WGS sequence"/>
</dbReference>
<gene>
    <name evidence="1" type="ORF">HJC23_010678</name>
</gene>
<sequence>MHEKEEASINAAISNVISHGCWHSTQAQGYGMQLLSRVIECQKDDSFYLLVVMMAQCGNVVLAQFGSKLLGDDGAFGEVLKVAMKGCQVVVEMMVLL</sequence>
<accession>A0ABD3PFQ3</accession>
<proteinExistence type="predicted"/>
<dbReference type="EMBL" id="JABMIG020000193">
    <property type="protein sequence ID" value="KAL3786512.1"/>
    <property type="molecule type" value="Genomic_DNA"/>
</dbReference>